<dbReference type="AlphaFoldDB" id="A0A6G1FSX9"/>
<reference evidence="1 3" key="1">
    <citation type="submission" date="2020-01" db="EMBL/GenBank/DDBJ databases">
        <authorList>
            <consortium name="DOE Joint Genome Institute"/>
            <person name="Haridas S."/>
            <person name="Albert R."/>
            <person name="Binder M."/>
            <person name="Bloem J."/>
            <person name="Labutti K."/>
            <person name="Salamov A."/>
            <person name="Andreopoulos B."/>
            <person name="Baker S.E."/>
            <person name="Barry K."/>
            <person name="Bills G."/>
            <person name="Bluhm B.H."/>
            <person name="Cannon C."/>
            <person name="Castanera R."/>
            <person name="Culley D.E."/>
            <person name="Daum C."/>
            <person name="Ezra D."/>
            <person name="Gonzalez J.B."/>
            <person name="Henrissat B."/>
            <person name="Kuo A."/>
            <person name="Liang C."/>
            <person name="Lipzen A."/>
            <person name="Lutzoni F."/>
            <person name="Magnuson J."/>
            <person name="Mondo S."/>
            <person name="Nolan M."/>
            <person name="Ohm R."/>
            <person name="Pangilinan J."/>
            <person name="Park H.-J."/>
            <person name="Ramirez L."/>
            <person name="Alfaro M."/>
            <person name="Sun H."/>
            <person name="Tritt A."/>
            <person name="Yoshinaga Y."/>
            <person name="Zwiers L.-H."/>
            <person name="Turgeon B.G."/>
            <person name="Goodwin S.B."/>
            <person name="Spatafora J.W."/>
            <person name="Crous P.W."/>
            <person name="Grigoriev I.V."/>
        </authorList>
    </citation>
    <scope>NUCLEOTIDE SEQUENCE</scope>
    <source>
        <strain evidence="1 3">CBS 781.70</strain>
    </source>
</reference>
<name>A0A6G1FSX9_9PEZI</name>
<evidence type="ECO:0000313" key="2">
    <source>
        <dbReference type="Proteomes" id="UP000504638"/>
    </source>
</evidence>
<keyword evidence="2" id="KW-1185">Reference proteome</keyword>
<evidence type="ECO:0000313" key="3">
    <source>
        <dbReference type="RefSeq" id="XP_033530449.1"/>
    </source>
</evidence>
<protein>
    <submittedName>
        <fullName evidence="1 3">Uncharacterized protein</fullName>
    </submittedName>
</protein>
<dbReference type="RefSeq" id="XP_033530449.1">
    <property type="nucleotide sequence ID" value="XM_033680259.1"/>
</dbReference>
<dbReference type="EMBL" id="ML975178">
    <property type="protein sequence ID" value="KAF1808818.1"/>
    <property type="molecule type" value="Genomic_DNA"/>
</dbReference>
<gene>
    <name evidence="1 3" type="ORF">P152DRAFT_462052</name>
</gene>
<reference evidence="3" key="2">
    <citation type="submission" date="2020-04" db="EMBL/GenBank/DDBJ databases">
        <authorList>
            <consortium name="NCBI Genome Project"/>
        </authorList>
    </citation>
    <scope>NUCLEOTIDE SEQUENCE</scope>
    <source>
        <strain evidence="3">CBS 781.70</strain>
    </source>
</reference>
<organism evidence="1">
    <name type="scientific">Eremomyces bilateralis CBS 781.70</name>
    <dbReference type="NCBI Taxonomy" id="1392243"/>
    <lineage>
        <taxon>Eukaryota</taxon>
        <taxon>Fungi</taxon>
        <taxon>Dikarya</taxon>
        <taxon>Ascomycota</taxon>
        <taxon>Pezizomycotina</taxon>
        <taxon>Dothideomycetes</taxon>
        <taxon>Dothideomycetes incertae sedis</taxon>
        <taxon>Eremomycetales</taxon>
        <taxon>Eremomycetaceae</taxon>
        <taxon>Eremomyces</taxon>
    </lineage>
</organism>
<dbReference type="GeneID" id="54420829"/>
<reference evidence="3" key="3">
    <citation type="submission" date="2025-04" db="UniProtKB">
        <authorList>
            <consortium name="RefSeq"/>
        </authorList>
    </citation>
    <scope>IDENTIFICATION</scope>
    <source>
        <strain evidence="3">CBS 781.70</strain>
    </source>
</reference>
<sequence length="60" mass="6552">MAPTTARGSNLSQRPVHVDISMQPTPSGEEWWIGDLTTTFREKRRIVVIAGADISTAAEV</sequence>
<dbReference type="Proteomes" id="UP000504638">
    <property type="component" value="Unplaced"/>
</dbReference>
<proteinExistence type="predicted"/>
<evidence type="ECO:0000313" key="1">
    <source>
        <dbReference type="EMBL" id="KAF1808818.1"/>
    </source>
</evidence>
<accession>A0A6G1FSX9</accession>